<comment type="similarity">
    <text evidence="1 2">Belongs to the small heat shock protein (HSP20) family.</text>
</comment>
<protein>
    <submittedName>
        <fullName evidence="4">Heat-shock protein Hsp20</fullName>
    </submittedName>
</protein>
<dbReference type="InterPro" id="IPR008978">
    <property type="entry name" value="HSP20-like_chaperone"/>
</dbReference>
<dbReference type="Gene3D" id="2.60.40.790">
    <property type="match status" value="1"/>
</dbReference>
<accession>A0A3E0X0Z5</accession>
<reference evidence="5" key="1">
    <citation type="submission" date="2017-05" db="EMBL/GenBank/DDBJ databases">
        <authorList>
            <person name="Sharma S."/>
            <person name="Sidhu C."/>
            <person name="Pinnaka A.K."/>
        </authorList>
    </citation>
    <scope>NUCLEOTIDE SEQUENCE [LARGE SCALE GENOMIC DNA]</scope>
    <source>
        <strain evidence="5">AK93</strain>
    </source>
</reference>
<dbReference type="EMBL" id="NFZW01000005">
    <property type="protein sequence ID" value="RFA38063.1"/>
    <property type="molecule type" value="Genomic_DNA"/>
</dbReference>
<dbReference type="OrthoDB" id="9792695at2"/>
<dbReference type="PROSITE" id="PS01031">
    <property type="entry name" value="SHSP"/>
    <property type="match status" value="1"/>
</dbReference>
<dbReference type="CDD" id="cd06464">
    <property type="entry name" value="ACD_sHsps-like"/>
    <property type="match status" value="1"/>
</dbReference>
<dbReference type="InterPro" id="IPR002068">
    <property type="entry name" value="A-crystallin/Hsp20_dom"/>
</dbReference>
<organism evidence="4 5">
    <name type="scientific">Alkalilimnicola ehrlichii</name>
    <dbReference type="NCBI Taxonomy" id="351052"/>
    <lineage>
        <taxon>Bacteria</taxon>
        <taxon>Pseudomonadati</taxon>
        <taxon>Pseudomonadota</taxon>
        <taxon>Gammaproteobacteria</taxon>
        <taxon>Chromatiales</taxon>
        <taxon>Ectothiorhodospiraceae</taxon>
        <taxon>Alkalilimnicola</taxon>
    </lineage>
</organism>
<gene>
    <name evidence="4" type="ORF">CAL65_06930</name>
</gene>
<sequence length="132" mass="14883">MSSRDPRIWMWTEACEILERAERMQRSLFQLGPAPSAAWEPPVDVYETDAQVVIVMALPGVAAEHIEIVIDAGTLVVVGARSLPKSLRHAAIHRLEIPFGRFERRIELPRGRYVLEDQQLADGCLVLSLRKV</sequence>
<evidence type="ECO:0000313" key="5">
    <source>
        <dbReference type="Proteomes" id="UP000256763"/>
    </source>
</evidence>
<dbReference type="Pfam" id="PF00011">
    <property type="entry name" value="HSP20"/>
    <property type="match status" value="1"/>
</dbReference>
<evidence type="ECO:0000259" key="3">
    <source>
        <dbReference type="PROSITE" id="PS01031"/>
    </source>
</evidence>
<evidence type="ECO:0000313" key="4">
    <source>
        <dbReference type="EMBL" id="RFA38063.1"/>
    </source>
</evidence>
<dbReference type="SUPFAM" id="SSF49764">
    <property type="entry name" value="HSP20-like chaperones"/>
    <property type="match status" value="1"/>
</dbReference>
<comment type="caution">
    <text evidence="4">The sequence shown here is derived from an EMBL/GenBank/DDBJ whole genome shotgun (WGS) entry which is preliminary data.</text>
</comment>
<evidence type="ECO:0000256" key="1">
    <source>
        <dbReference type="PROSITE-ProRule" id="PRU00285"/>
    </source>
</evidence>
<feature type="domain" description="SHSP" evidence="3">
    <location>
        <begin position="34"/>
        <end position="132"/>
    </location>
</feature>
<keyword evidence="5" id="KW-1185">Reference proteome</keyword>
<name>A0A3E0X0Z5_9GAMM</name>
<evidence type="ECO:0000256" key="2">
    <source>
        <dbReference type="RuleBase" id="RU003616"/>
    </source>
</evidence>
<proteinExistence type="inferred from homology"/>
<dbReference type="Proteomes" id="UP000256763">
    <property type="component" value="Unassembled WGS sequence"/>
</dbReference>
<dbReference type="AlphaFoldDB" id="A0A3E0X0Z5"/>
<dbReference type="RefSeq" id="WP_116301378.1">
    <property type="nucleotide sequence ID" value="NZ_NFZV01000004.1"/>
</dbReference>